<keyword evidence="1" id="KW-0472">Membrane</keyword>
<dbReference type="AlphaFoldDB" id="A0A330HT74"/>
<feature type="transmembrane region" description="Helical" evidence="1">
    <location>
        <begin position="37"/>
        <end position="57"/>
    </location>
</feature>
<proteinExistence type="predicted"/>
<dbReference type="RefSeq" id="WP_112096178.1">
    <property type="nucleotide sequence ID" value="NZ_QMBP01000002.1"/>
</dbReference>
<name>A0A330HT74_9HYPH</name>
<sequence>MDVDAGTRYGAIGIEVGCPDEQPLAFDRLLRSLRQNVIGDLFVLIFASGALLVKYPLDSAPRRLWFL</sequence>
<dbReference type="Proteomes" id="UP000251558">
    <property type="component" value="Unassembled WGS sequence"/>
</dbReference>
<organism evidence="2 3">
    <name type="scientific">Mesorhizobium hawassense</name>
    <dbReference type="NCBI Taxonomy" id="1209954"/>
    <lineage>
        <taxon>Bacteria</taxon>
        <taxon>Pseudomonadati</taxon>
        <taxon>Pseudomonadota</taxon>
        <taxon>Alphaproteobacteria</taxon>
        <taxon>Hyphomicrobiales</taxon>
        <taxon>Phyllobacteriaceae</taxon>
        <taxon>Mesorhizobium</taxon>
    </lineage>
</organism>
<accession>A0A330HT74</accession>
<keyword evidence="3" id="KW-1185">Reference proteome</keyword>
<reference evidence="2 3" key="2">
    <citation type="submission" date="2018-07" db="EMBL/GenBank/DDBJ databases">
        <title>Diversity of Mesorhizobium strains in Brazil.</title>
        <authorList>
            <person name="Helene L.C.F."/>
            <person name="Dall'Agnol R."/>
            <person name="Delamuta J.R.M."/>
            <person name="Hungria M."/>
        </authorList>
    </citation>
    <scope>NUCLEOTIDE SEQUENCE [LARGE SCALE GENOMIC DNA]</scope>
    <source>
        <strain evidence="2 3">AC99b</strain>
    </source>
</reference>
<keyword evidence="1" id="KW-0812">Transmembrane</keyword>
<reference evidence="3" key="1">
    <citation type="submission" date="2018-06" db="EMBL/GenBank/DDBJ databases">
        <authorList>
            <person name="Helene L.C."/>
            <person name="Dall'Agnol R."/>
            <person name="Delamuta J.R."/>
            <person name="Hungria M."/>
        </authorList>
    </citation>
    <scope>NUCLEOTIDE SEQUENCE [LARGE SCALE GENOMIC DNA]</scope>
    <source>
        <strain evidence="3">AC99b</strain>
    </source>
</reference>
<dbReference type="EMBL" id="QMBP01000002">
    <property type="protein sequence ID" value="RAZ91821.1"/>
    <property type="molecule type" value="Genomic_DNA"/>
</dbReference>
<evidence type="ECO:0000313" key="3">
    <source>
        <dbReference type="Proteomes" id="UP000251558"/>
    </source>
</evidence>
<gene>
    <name evidence="2" type="ORF">DPM33_04880</name>
</gene>
<comment type="caution">
    <text evidence="2">The sequence shown here is derived from an EMBL/GenBank/DDBJ whole genome shotgun (WGS) entry which is preliminary data.</text>
</comment>
<evidence type="ECO:0000313" key="2">
    <source>
        <dbReference type="EMBL" id="RAZ91821.1"/>
    </source>
</evidence>
<keyword evidence="1" id="KW-1133">Transmembrane helix</keyword>
<evidence type="ECO:0000256" key="1">
    <source>
        <dbReference type="SAM" id="Phobius"/>
    </source>
</evidence>
<protein>
    <submittedName>
        <fullName evidence="2">Uncharacterized protein</fullName>
    </submittedName>
</protein>